<accession>A0A381NPD2</accession>
<dbReference type="Gene3D" id="1.10.530.10">
    <property type="match status" value="1"/>
</dbReference>
<feature type="domain" description="Resuscitation-promoting factor core lysozyme-like" evidence="3">
    <location>
        <begin position="141"/>
        <end position="220"/>
    </location>
</feature>
<evidence type="ECO:0000256" key="1">
    <source>
        <dbReference type="ARBA" id="ARBA00022801"/>
    </source>
</evidence>
<protein>
    <recommendedName>
        <fullName evidence="3">Resuscitation-promoting factor core lysozyme-like domain-containing protein</fullName>
    </recommendedName>
</protein>
<evidence type="ECO:0000256" key="2">
    <source>
        <dbReference type="SAM" id="MobiDB-lite"/>
    </source>
</evidence>
<feature type="non-terminal residue" evidence="4">
    <location>
        <position position="1"/>
    </location>
</feature>
<name>A0A381NPD2_9ZZZZ</name>
<dbReference type="EMBL" id="UINC01000456">
    <property type="protein sequence ID" value="SUZ55708.1"/>
    <property type="molecule type" value="Genomic_DNA"/>
</dbReference>
<dbReference type="InterPro" id="IPR023346">
    <property type="entry name" value="Lysozyme-like_dom_sf"/>
</dbReference>
<feature type="compositionally biased region" description="Basic and acidic residues" evidence="2">
    <location>
        <begin position="108"/>
        <end position="118"/>
    </location>
</feature>
<dbReference type="CDD" id="cd13925">
    <property type="entry name" value="RPF"/>
    <property type="match status" value="1"/>
</dbReference>
<sequence>VAAAVVPERAQDLDAGDTLETLVIELVMDASVYEVAVVLPDLPDVTAPMGSDRLEAEARAQEGILFEAEALALAAEIAETEFTSRQALDLFLEAKEAEAQRQAQRARLRAEEEDRRAEANATPGPTTTISAASMPADVGPTAEQWEALRFCESSGNYGAISPTGNYRGGYQFSLVTWDWIAGIYHRRLVGLDPAEVAPADQDAMAQSLYDLRGRGQWPVCGRYLP</sequence>
<organism evidence="4">
    <name type="scientific">marine metagenome</name>
    <dbReference type="NCBI Taxonomy" id="408172"/>
    <lineage>
        <taxon>unclassified sequences</taxon>
        <taxon>metagenomes</taxon>
        <taxon>ecological metagenomes</taxon>
    </lineage>
</organism>
<feature type="region of interest" description="Disordered" evidence="2">
    <location>
        <begin position="102"/>
        <end position="134"/>
    </location>
</feature>
<gene>
    <name evidence="4" type="ORF">METZ01_LOCUS8562</name>
</gene>
<dbReference type="InterPro" id="IPR010618">
    <property type="entry name" value="RPF"/>
</dbReference>
<dbReference type="Pfam" id="PF06737">
    <property type="entry name" value="Transglycosylas"/>
    <property type="match status" value="1"/>
</dbReference>
<proteinExistence type="predicted"/>
<evidence type="ECO:0000313" key="4">
    <source>
        <dbReference type="EMBL" id="SUZ55708.1"/>
    </source>
</evidence>
<dbReference type="GO" id="GO:0016787">
    <property type="term" value="F:hydrolase activity"/>
    <property type="evidence" value="ECO:0007669"/>
    <property type="project" value="UniProtKB-KW"/>
</dbReference>
<dbReference type="SUPFAM" id="SSF53955">
    <property type="entry name" value="Lysozyme-like"/>
    <property type="match status" value="1"/>
</dbReference>
<evidence type="ECO:0000259" key="3">
    <source>
        <dbReference type="Pfam" id="PF06737"/>
    </source>
</evidence>
<reference evidence="4" key="1">
    <citation type="submission" date="2018-05" db="EMBL/GenBank/DDBJ databases">
        <authorList>
            <person name="Lanie J.A."/>
            <person name="Ng W.-L."/>
            <person name="Kazmierczak K.M."/>
            <person name="Andrzejewski T.M."/>
            <person name="Davidsen T.M."/>
            <person name="Wayne K.J."/>
            <person name="Tettelin H."/>
            <person name="Glass J.I."/>
            <person name="Rusch D."/>
            <person name="Podicherti R."/>
            <person name="Tsui H.-C.T."/>
            <person name="Winkler M.E."/>
        </authorList>
    </citation>
    <scope>NUCLEOTIDE SEQUENCE</scope>
</reference>
<keyword evidence="1" id="KW-0378">Hydrolase</keyword>
<dbReference type="AlphaFoldDB" id="A0A381NPD2"/>